<evidence type="ECO:0000256" key="5">
    <source>
        <dbReference type="ARBA" id="ARBA00022847"/>
    </source>
</evidence>
<evidence type="ECO:0000256" key="3">
    <source>
        <dbReference type="ARBA" id="ARBA00022448"/>
    </source>
</evidence>
<feature type="transmembrane region" description="Helical" evidence="9">
    <location>
        <begin position="224"/>
        <end position="243"/>
    </location>
</feature>
<evidence type="ECO:0000256" key="8">
    <source>
        <dbReference type="RuleBase" id="RU362091"/>
    </source>
</evidence>
<organism evidence="10 11">
    <name type="scientific">Solimonas marina</name>
    <dbReference type="NCBI Taxonomy" id="2714601"/>
    <lineage>
        <taxon>Bacteria</taxon>
        <taxon>Pseudomonadati</taxon>
        <taxon>Pseudomonadota</taxon>
        <taxon>Gammaproteobacteria</taxon>
        <taxon>Nevskiales</taxon>
        <taxon>Nevskiaceae</taxon>
        <taxon>Solimonas</taxon>
    </lineage>
</organism>
<feature type="transmembrane region" description="Helical" evidence="9">
    <location>
        <begin position="404"/>
        <end position="422"/>
    </location>
</feature>
<dbReference type="InterPro" id="IPR038377">
    <property type="entry name" value="Na/Glc_symporter_sf"/>
</dbReference>
<name>A0A969W9D3_9GAMM</name>
<evidence type="ECO:0000313" key="10">
    <source>
        <dbReference type="EMBL" id="NKF22767.1"/>
    </source>
</evidence>
<keyword evidence="11" id="KW-1185">Reference proteome</keyword>
<evidence type="ECO:0000256" key="4">
    <source>
        <dbReference type="ARBA" id="ARBA00022692"/>
    </source>
</evidence>
<feature type="transmembrane region" description="Helical" evidence="9">
    <location>
        <begin position="350"/>
        <end position="369"/>
    </location>
</feature>
<feature type="transmembrane region" description="Helical" evidence="9">
    <location>
        <begin position="299"/>
        <end position="329"/>
    </location>
</feature>
<dbReference type="GO" id="GO:0005886">
    <property type="term" value="C:plasma membrane"/>
    <property type="evidence" value="ECO:0007669"/>
    <property type="project" value="TreeGrafter"/>
</dbReference>
<evidence type="ECO:0000256" key="9">
    <source>
        <dbReference type="SAM" id="Phobius"/>
    </source>
</evidence>
<keyword evidence="7 9" id="KW-0472">Membrane</keyword>
<comment type="caution">
    <text evidence="10">The sequence shown here is derived from an EMBL/GenBank/DDBJ whole genome shotgun (WGS) entry which is preliminary data.</text>
</comment>
<protein>
    <recommendedName>
        <fullName evidence="12">Sodium:solute symporter</fullName>
    </recommendedName>
</protein>
<feature type="transmembrane region" description="Helical" evidence="9">
    <location>
        <begin position="117"/>
        <end position="135"/>
    </location>
</feature>
<evidence type="ECO:0000256" key="2">
    <source>
        <dbReference type="ARBA" id="ARBA00006434"/>
    </source>
</evidence>
<evidence type="ECO:0000256" key="1">
    <source>
        <dbReference type="ARBA" id="ARBA00004141"/>
    </source>
</evidence>
<dbReference type="AlphaFoldDB" id="A0A969W9D3"/>
<sequence length="458" mass="47224">MNVVLLAVLLYIVLQLAVAFFVSRRVVSESDYLLAGRRLGPWLATFGVFATWFGAETCIGAAGEAYRSGLLAVASDPFGYSLGLACAGLFFAATLWRRGLVTLADLFRQRYGGGVERFAAVVMIPGSLLWAAAQVRAFGEVLASTGALGVFAATTIAAVVVVVYTAVGGMWADSWTDLVQGIVLIAGVAAIGLVFAHDGGFAQFSVHGLGEPLEDGPRPLLETLAVPIFGTIAAQELVARLLAARSPQLARGAAVGGALLYLAVGIVPVLLGLAAAASVGPGIEPEQLLSTLAQQHLPMPLYIVFLGALVSAILSTLSGSLLVAGSLAAHNVVSPLVQRAGHVMSERAKLRWNRVAVVLFGVIAYALALGSDSMYELVEEASGLGSSGIFVMMVAALWLPRLGGVASAVAALVLSVGVYVLGEHVLGWSYPYVASLLAAAAGYLICVPLGRPAVAARA</sequence>
<evidence type="ECO:0000256" key="7">
    <source>
        <dbReference type="ARBA" id="ARBA00023136"/>
    </source>
</evidence>
<feature type="transmembrane region" description="Helical" evidence="9">
    <location>
        <begin position="78"/>
        <end position="96"/>
    </location>
</feature>
<keyword evidence="5" id="KW-0769">Symport</keyword>
<feature type="transmembrane region" description="Helical" evidence="9">
    <location>
        <begin position="141"/>
        <end position="166"/>
    </location>
</feature>
<dbReference type="InterPro" id="IPR001734">
    <property type="entry name" value="Na/solute_symporter"/>
</dbReference>
<feature type="transmembrane region" description="Helical" evidence="9">
    <location>
        <begin position="178"/>
        <end position="196"/>
    </location>
</feature>
<evidence type="ECO:0008006" key="12">
    <source>
        <dbReference type="Google" id="ProtNLM"/>
    </source>
</evidence>
<feature type="transmembrane region" description="Helical" evidence="9">
    <location>
        <begin position="428"/>
        <end position="450"/>
    </location>
</feature>
<evidence type="ECO:0000256" key="6">
    <source>
        <dbReference type="ARBA" id="ARBA00022989"/>
    </source>
</evidence>
<evidence type="ECO:0000313" key="11">
    <source>
        <dbReference type="Proteomes" id="UP000653472"/>
    </source>
</evidence>
<dbReference type="PANTHER" id="PTHR48086">
    <property type="entry name" value="SODIUM/PROLINE SYMPORTER-RELATED"/>
    <property type="match status" value="1"/>
</dbReference>
<accession>A0A969W9D3</accession>
<keyword evidence="3" id="KW-0813">Transport</keyword>
<dbReference type="Proteomes" id="UP000653472">
    <property type="component" value="Unassembled WGS sequence"/>
</dbReference>
<gene>
    <name evidence="10" type="ORF">G7Y82_10605</name>
</gene>
<dbReference type="EMBL" id="JAAVXB010000005">
    <property type="protein sequence ID" value="NKF22767.1"/>
    <property type="molecule type" value="Genomic_DNA"/>
</dbReference>
<dbReference type="GO" id="GO:0015293">
    <property type="term" value="F:symporter activity"/>
    <property type="evidence" value="ECO:0007669"/>
    <property type="project" value="UniProtKB-KW"/>
</dbReference>
<keyword evidence="4 9" id="KW-0812">Transmembrane</keyword>
<keyword evidence="6 9" id="KW-1133">Transmembrane helix</keyword>
<feature type="transmembrane region" description="Helical" evidence="9">
    <location>
        <begin position="255"/>
        <end position="279"/>
    </location>
</feature>
<proteinExistence type="inferred from homology"/>
<dbReference type="CDD" id="cd11474">
    <property type="entry name" value="SLC5sbd_CHT"/>
    <property type="match status" value="1"/>
</dbReference>
<dbReference type="PROSITE" id="PS50283">
    <property type="entry name" value="NA_SOLUT_SYMP_3"/>
    <property type="match status" value="1"/>
</dbReference>
<dbReference type="InterPro" id="IPR050277">
    <property type="entry name" value="Sodium:Solute_Symporter"/>
</dbReference>
<dbReference type="Pfam" id="PF00474">
    <property type="entry name" value="SSF"/>
    <property type="match status" value="1"/>
</dbReference>
<dbReference type="Gene3D" id="1.20.1730.10">
    <property type="entry name" value="Sodium/glucose cotransporter"/>
    <property type="match status" value="1"/>
</dbReference>
<dbReference type="PANTHER" id="PTHR48086:SF7">
    <property type="entry name" value="SODIUM-SOLUTE SYMPORTER-RELATED"/>
    <property type="match status" value="1"/>
</dbReference>
<reference evidence="10" key="1">
    <citation type="submission" date="2020-03" db="EMBL/GenBank/DDBJ databases">
        <title>Solimonas marina sp. nov., isolated from deep seawater of the Pacific Ocean.</title>
        <authorList>
            <person name="Liu X."/>
            <person name="Lai Q."/>
            <person name="Sun F."/>
            <person name="Gai Y."/>
            <person name="Li G."/>
            <person name="Shao Z."/>
        </authorList>
    </citation>
    <scope>NUCLEOTIDE SEQUENCE</scope>
    <source>
        <strain evidence="10">C16B3</strain>
    </source>
</reference>
<comment type="similarity">
    <text evidence="2 8">Belongs to the sodium:solute symporter (SSF) (TC 2.A.21) family.</text>
</comment>
<comment type="subcellular location">
    <subcellularLocation>
        <location evidence="1">Membrane</location>
        <topology evidence="1">Multi-pass membrane protein</topology>
    </subcellularLocation>
</comment>
<feature type="transmembrane region" description="Helical" evidence="9">
    <location>
        <begin position="381"/>
        <end position="399"/>
    </location>
</feature>